<feature type="compositionally biased region" description="Basic and acidic residues" evidence="1">
    <location>
        <begin position="489"/>
        <end position="514"/>
    </location>
</feature>
<dbReference type="Proteomes" id="UP000030106">
    <property type="component" value="Unassembled WGS sequence"/>
</dbReference>
<accession>A0A0A2VQL5</accession>
<dbReference type="eggNOG" id="ENOG502S317">
    <property type="taxonomic scope" value="Eukaryota"/>
</dbReference>
<protein>
    <submittedName>
        <fullName evidence="2">Uncharacterized protein</fullName>
    </submittedName>
</protein>
<dbReference type="STRING" id="1245745.A0A0A2VQL5"/>
<feature type="compositionally biased region" description="Basic residues" evidence="1">
    <location>
        <begin position="440"/>
        <end position="450"/>
    </location>
</feature>
<sequence>MPPDRVLSLFPERHIRPLPKRKLREKLSPEAIQTIEYPSVTVHSIPLFHYPTIAARGPPHDLLKAFGEPKKPPSGLVDTLELVGSNGCEPLAISSTSEIQLQQSPHGDTKFHGPLGHRAYSGQAIPAVSSTNGYELLENTNNKKKRKIPSASDSSLRGSLFTSSGSVEILGLGGRIDDGKQATAPTFAVPGSLSMHSDGISGPGRGRLGRTVHTRSPLRTLSDGNTTWPSKPLKTGLHHSVNGAINPRAAADILRAGHRTSGIISTAIADAKRIAPLGQENTGSLLQHHFDVGKATPMASQFTFTCGSQVMGKALWPDTSPTTSGSAECALPKQLDLERNRPADAAFSDKATGEERKITNNYRQLEKDLMLAALNRRQAAVDAYHHNPPRLEDVWICEFCEYERIFGSPPKALIREYEMKDRRVRQEEVDRRRLLEKAKAKSRKGRKGNKATKGTQSVTQSPDQVPEDRVVAVTPSMGCGHTLSTKAETGYEEKFDDRRSRDPPDILGYHEKSSMSKIVPIV</sequence>
<evidence type="ECO:0000313" key="3">
    <source>
        <dbReference type="Proteomes" id="UP000030106"/>
    </source>
</evidence>
<evidence type="ECO:0000256" key="1">
    <source>
        <dbReference type="SAM" id="MobiDB-lite"/>
    </source>
</evidence>
<reference evidence="2 3" key="1">
    <citation type="submission" date="2012-10" db="EMBL/GenBank/DDBJ databases">
        <title>Genome sequencing and analysis of entomopathogenic fungi Beauveria bassiana D1-5.</title>
        <authorList>
            <person name="Li Q."/>
            <person name="Wang L."/>
            <person name="Zhang Z."/>
            <person name="Wang Q."/>
            <person name="Ren J."/>
            <person name="Wang M."/>
            <person name="Xu W."/>
            <person name="Wang J."/>
            <person name="Lu Y."/>
            <person name="Du Q."/>
            <person name="Sun Z."/>
        </authorList>
    </citation>
    <scope>NUCLEOTIDE SEQUENCE [LARGE SCALE GENOMIC DNA]</scope>
    <source>
        <strain evidence="2 3">D1-5</strain>
    </source>
</reference>
<proteinExistence type="predicted"/>
<dbReference type="OrthoDB" id="4174342at2759"/>
<feature type="compositionally biased region" description="Polar residues" evidence="1">
    <location>
        <begin position="452"/>
        <end position="463"/>
    </location>
</feature>
<name>A0A0A2VQL5_BEABA</name>
<comment type="caution">
    <text evidence="2">The sequence shown here is derived from an EMBL/GenBank/DDBJ whole genome shotgun (WGS) entry which is preliminary data.</text>
</comment>
<organism evidence="2 3">
    <name type="scientific">Beauveria bassiana D1-5</name>
    <dbReference type="NCBI Taxonomy" id="1245745"/>
    <lineage>
        <taxon>Eukaryota</taxon>
        <taxon>Fungi</taxon>
        <taxon>Dikarya</taxon>
        <taxon>Ascomycota</taxon>
        <taxon>Pezizomycotina</taxon>
        <taxon>Sordariomycetes</taxon>
        <taxon>Hypocreomycetidae</taxon>
        <taxon>Hypocreales</taxon>
        <taxon>Cordycipitaceae</taxon>
        <taxon>Beauveria</taxon>
    </lineage>
</organism>
<feature type="region of interest" description="Disordered" evidence="1">
    <location>
        <begin position="433"/>
        <end position="522"/>
    </location>
</feature>
<gene>
    <name evidence="2" type="ORF">BBAD15_g4750</name>
</gene>
<evidence type="ECO:0000313" key="2">
    <source>
        <dbReference type="EMBL" id="KGQ09908.1"/>
    </source>
</evidence>
<dbReference type="AlphaFoldDB" id="A0A0A2VQL5"/>
<dbReference type="EMBL" id="ANFO01000387">
    <property type="protein sequence ID" value="KGQ09908.1"/>
    <property type="molecule type" value="Genomic_DNA"/>
</dbReference>
<dbReference type="HOGENOM" id="CLU_017965_0_1_1"/>